<keyword evidence="10" id="KW-1185">Reference proteome</keyword>
<dbReference type="GO" id="GO:0005886">
    <property type="term" value="C:plasma membrane"/>
    <property type="evidence" value="ECO:0007669"/>
    <property type="project" value="InterPro"/>
</dbReference>
<sequence length="454" mass="50026">MYIVIVGDGKVGYNLAKHLSQEGNDVTVIDKSLDALKRAMDNLDVMCIRGNGTSVNVLKEAEVKNADVVIAVTDSDERNALCCLAAKKLGAHHTIARIRDPEYAEELSMLKEELEIDMVINPEKEAAMEIAQLIKFPSVSSIENFADGKADLVSFRLGEEDTIVGKSVSDIDLKNCSVLFCAVERGEKVLIPTGDFVLQGNDKVYVIGDHPNITSFLQYLGKYQKSIKNVMIMGGGRISYYLTKLINKSGVRIKIIEKSYDKCQELNELLPEAIIINGDGTEEELLESENLNESDAFIALTGRDEENIISSLFALNSNIHNVITKITRVNYNDIVKKVGVESVISPKMLTANKIIRYVRGLKNKQGNFIENLYKIVGDKAEALEFVANETTTCIDIPLKDIKIKKGVLVACIVRDHNIIIPGGNDSIKNGDSVIIVTERKHVADINDILLGGEV</sequence>
<dbReference type="SUPFAM" id="SSF51735">
    <property type="entry name" value="NAD(P)-binding Rossmann-fold domains"/>
    <property type="match status" value="2"/>
</dbReference>
<dbReference type="InterPro" id="IPR006036">
    <property type="entry name" value="K_uptake_TrkA"/>
</dbReference>
<dbReference type="InterPro" id="IPR036721">
    <property type="entry name" value="RCK_C_sf"/>
</dbReference>
<dbReference type="EMBL" id="LR590481">
    <property type="protein sequence ID" value="VTQ91222.1"/>
    <property type="molecule type" value="Genomic_DNA"/>
</dbReference>
<evidence type="ECO:0000256" key="2">
    <source>
        <dbReference type="ARBA" id="ARBA00022448"/>
    </source>
</evidence>
<dbReference type="Proteomes" id="UP000308489">
    <property type="component" value="Chromosome 1"/>
</dbReference>
<dbReference type="Gene3D" id="3.40.50.720">
    <property type="entry name" value="NAD(P)-binding Rossmann-like Domain"/>
    <property type="match status" value="2"/>
</dbReference>
<dbReference type="InterPro" id="IPR050721">
    <property type="entry name" value="Trk_Ktr_HKT_K-transport"/>
</dbReference>
<reference evidence="9 10" key="1">
    <citation type="submission" date="2019-05" db="EMBL/GenBank/DDBJ databases">
        <authorList>
            <consortium name="Pathogen Informatics"/>
        </authorList>
    </citation>
    <scope>NUCLEOTIDE SEQUENCE [LARGE SCALE GENOMIC DNA]</scope>
    <source>
        <strain evidence="9 10">NCTC503</strain>
    </source>
</reference>
<organism evidence="9 10">
    <name type="scientific">Hathewaya histolytica</name>
    <name type="common">Clostridium histolyticum</name>
    <dbReference type="NCBI Taxonomy" id="1498"/>
    <lineage>
        <taxon>Bacteria</taxon>
        <taxon>Bacillati</taxon>
        <taxon>Bacillota</taxon>
        <taxon>Clostridia</taxon>
        <taxon>Eubacteriales</taxon>
        <taxon>Clostridiaceae</taxon>
        <taxon>Hathewaya</taxon>
    </lineage>
</organism>
<dbReference type="Pfam" id="PF02080">
    <property type="entry name" value="TrkA_C"/>
    <property type="match status" value="2"/>
</dbReference>
<gene>
    <name evidence="9" type="primary">trkA</name>
    <name evidence="9" type="ORF">NCTC503_01766</name>
</gene>
<dbReference type="OrthoDB" id="9775180at2"/>
<dbReference type="NCBIfam" id="NF007031">
    <property type="entry name" value="PRK09496.1-2"/>
    <property type="match status" value="1"/>
</dbReference>
<keyword evidence="4" id="KW-0630">Potassium</keyword>
<evidence type="ECO:0000313" key="10">
    <source>
        <dbReference type="Proteomes" id="UP000308489"/>
    </source>
</evidence>
<dbReference type="Gene3D" id="3.30.70.1450">
    <property type="entry name" value="Regulator of K+ conductance, C-terminal domain"/>
    <property type="match status" value="2"/>
</dbReference>
<dbReference type="RefSeq" id="WP_138210384.1">
    <property type="nucleotide sequence ID" value="NZ_CBCRUQ010000027.1"/>
</dbReference>
<dbReference type="PROSITE" id="PS51202">
    <property type="entry name" value="RCK_C"/>
    <property type="match status" value="2"/>
</dbReference>
<evidence type="ECO:0000256" key="3">
    <source>
        <dbReference type="ARBA" id="ARBA00022538"/>
    </source>
</evidence>
<dbReference type="GO" id="GO:0015079">
    <property type="term" value="F:potassium ion transmembrane transporter activity"/>
    <property type="evidence" value="ECO:0007669"/>
    <property type="project" value="InterPro"/>
</dbReference>
<dbReference type="Pfam" id="PF02254">
    <property type="entry name" value="TrkA_N"/>
    <property type="match status" value="2"/>
</dbReference>
<dbReference type="NCBIfam" id="NF007041">
    <property type="entry name" value="PRK09496.3-4"/>
    <property type="match status" value="1"/>
</dbReference>
<dbReference type="InterPro" id="IPR003148">
    <property type="entry name" value="RCK_N"/>
</dbReference>
<keyword evidence="3" id="KW-0633">Potassium transport</keyword>
<keyword evidence="5" id="KW-0520">NAD</keyword>
<evidence type="ECO:0000256" key="5">
    <source>
        <dbReference type="ARBA" id="ARBA00023027"/>
    </source>
</evidence>
<evidence type="ECO:0000256" key="4">
    <source>
        <dbReference type="ARBA" id="ARBA00022958"/>
    </source>
</evidence>
<dbReference type="PROSITE" id="PS51201">
    <property type="entry name" value="RCK_N"/>
    <property type="match status" value="2"/>
</dbReference>
<dbReference type="AlphaFoldDB" id="A0A4U9RGX7"/>
<dbReference type="NCBIfam" id="NF007032">
    <property type="entry name" value="PRK09496.1-4"/>
    <property type="match status" value="1"/>
</dbReference>
<dbReference type="NCBIfam" id="NF007033">
    <property type="entry name" value="PRK09496.1-5"/>
    <property type="match status" value="1"/>
</dbReference>
<dbReference type="NCBIfam" id="NF007035">
    <property type="entry name" value="PRK09496.2-2"/>
    <property type="match status" value="1"/>
</dbReference>
<dbReference type="InterPro" id="IPR006037">
    <property type="entry name" value="RCK_C"/>
</dbReference>
<dbReference type="InterPro" id="IPR036291">
    <property type="entry name" value="NAD(P)-bd_dom_sf"/>
</dbReference>
<accession>A0A4U9RGX7</accession>
<dbReference type="PANTHER" id="PTHR43833:SF5">
    <property type="entry name" value="TRK SYSTEM POTASSIUM UPTAKE PROTEIN TRKA"/>
    <property type="match status" value="1"/>
</dbReference>
<dbReference type="NCBIfam" id="NF007039">
    <property type="entry name" value="PRK09496.3-2"/>
    <property type="match status" value="1"/>
</dbReference>
<keyword evidence="6" id="KW-0406">Ion transport</keyword>
<feature type="domain" description="RCK C-terminal" evidence="8">
    <location>
        <begin position="370"/>
        <end position="451"/>
    </location>
</feature>
<evidence type="ECO:0000259" key="7">
    <source>
        <dbReference type="PROSITE" id="PS51201"/>
    </source>
</evidence>
<keyword evidence="2" id="KW-0813">Transport</keyword>
<protein>
    <recommendedName>
        <fullName evidence="1">Trk system potassium uptake protein TrkA</fullName>
    </recommendedName>
</protein>
<dbReference type="PANTHER" id="PTHR43833">
    <property type="entry name" value="POTASSIUM CHANNEL PROTEIN 2-RELATED-RELATED"/>
    <property type="match status" value="1"/>
</dbReference>
<feature type="domain" description="RCK C-terminal" evidence="8">
    <location>
        <begin position="140"/>
        <end position="222"/>
    </location>
</feature>
<evidence type="ECO:0000256" key="6">
    <source>
        <dbReference type="ARBA" id="ARBA00023065"/>
    </source>
</evidence>
<dbReference type="KEGG" id="hhw:NCTC503_01766"/>
<proteinExistence type="predicted"/>
<name>A0A4U9RGX7_HATHI</name>
<dbReference type="SUPFAM" id="SSF116726">
    <property type="entry name" value="TrkA C-terminal domain-like"/>
    <property type="match status" value="2"/>
</dbReference>
<dbReference type="PRINTS" id="PR00335">
    <property type="entry name" value="KUPTAKETRKA"/>
</dbReference>
<evidence type="ECO:0000256" key="1">
    <source>
        <dbReference type="ARBA" id="ARBA00017378"/>
    </source>
</evidence>
<feature type="domain" description="RCK N-terminal" evidence="7">
    <location>
        <begin position="227"/>
        <end position="344"/>
    </location>
</feature>
<feature type="domain" description="RCK N-terminal" evidence="7">
    <location>
        <begin position="1"/>
        <end position="120"/>
    </location>
</feature>
<evidence type="ECO:0000313" key="9">
    <source>
        <dbReference type="EMBL" id="VTQ91222.1"/>
    </source>
</evidence>
<evidence type="ECO:0000259" key="8">
    <source>
        <dbReference type="PROSITE" id="PS51202"/>
    </source>
</evidence>